<dbReference type="EMBL" id="METP01000040">
    <property type="protein sequence ID" value="OGC05534.1"/>
    <property type="molecule type" value="Genomic_DNA"/>
</dbReference>
<dbReference type="InterPro" id="IPR013783">
    <property type="entry name" value="Ig-like_fold"/>
</dbReference>
<comment type="caution">
    <text evidence="2">The sequence shown here is derived from an EMBL/GenBank/DDBJ whole genome shotgun (WGS) entry which is preliminary data.</text>
</comment>
<protein>
    <recommendedName>
        <fullName evidence="4">FlgD Ig-like domain-containing protein</fullName>
    </recommendedName>
</protein>
<sequence>MTGLKFKPRIIIACLVLFALAAGAQDNHAPVLQLSDEYSGKETIGVVYGEKLSFYLKAEDPEGDSIFYLGANLPVNSFLNPNTGFFSWTPTVEQIGDFLITFTAEDNKVPTLSHSVKITVKVGSRMVGMSASSAGGSIKIVGFPLAFPSPYNLSSGQNVTLQYILSQDAEIEIIIFDTTARIVKRVLCGKGNTGGKSGINKVLWNGITEMGGPVANGMHIATIVSKADNTVLGKIKIMVYN</sequence>
<dbReference type="SUPFAM" id="SSF49313">
    <property type="entry name" value="Cadherin-like"/>
    <property type="match status" value="1"/>
</dbReference>
<dbReference type="Proteomes" id="UP000176938">
    <property type="component" value="Unassembled WGS sequence"/>
</dbReference>
<evidence type="ECO:0000256" key="1">
    <source>
        <dbReference type="SAM" id="SignalP"/>
    </source>
</evidence>
<dbReference type="GO" id="GO:0016020">
    <property type="term" value="C:membrane"/>
    <property type="evidence" value="ECO:0007669"/>
    <property type="project" value="InterPro"/>
</dbReference>
<dbReference type="InterPro" id="IPR015919">
    <property type="entry name" value="Cadherin-like_sf"/>
</dbReference>
<proteinExistence type="predicted"/>
<dbReference type="Gene3D" id="2.60.40.10">
    <property type="entry name" value="Immunoglobulins"/>
    <property type="match status" value="1"/>
</dbReference>
<evidence type="ECO:0008006" key="4">
    <source>
        <dbReference type="Google" id="ProtNLM"/>
    </source>
</evidence>
<feature type="signal peptide" evidence="1">
    <location>
        <begin position="1"/>
        <end position="24"/>
    </location>
</feature>
<name>A0A1F4RBI0_UNCSA</name>
<evidence type="ECO:0000313" key="3">
    <source>
        <dbReference type="Proteomes" id="UP000176938"/>
    </source>
</evidence>
<dbReference type="AlphaFoldDB" id="A0A1F4RBI0"/>
<dbReference type="GO" id="GO:0005509">
    <property type="term" value="F:calcium ion binding"/>
    <property type="evidence" value="ECO:0007669"/>
    <property type="project" value="InterPro"/>
</dbReference>
<dbReference type="Pfam" id="PF05345">
    <property type="entry name" value="He_PIG"/>
    <property type="match status" value="1"/>
</dbReference>
<evidence type="ECO:0000313" key="2">
    <source>
        <dbReference type="EMBL" id="OGC05534.1"/>
    </source>
</evidence>
<keyword evidence="1" id="KW-0732">Signal</keyword>
<feature type="chain" id="PRO_5009514164" description="FlgD Ig-like domain-containing protein" evidence="1">
    <location>
        <begin position="25"/>
        <end position="241"/>
    </location>
</feature>
<accession>A0A1F4RBI0</accession>
<reference evidence="2 3" key="1">
    <citation type="journal article" date="2016" name="Nat. Commun.">
        <title>Thousands of microbial genomes shed light on interconnected biogeochemical processes in an aquifer system.</title>
        <authorList>
            <person name="Anantharaman K."/>
            <person name="Brown C.T."/>
            <person name="Hug L.A."/>
            <person name="Sharon I."/>
            <person name="Castelle C.J."/>
            <person name="Probst A.J."/>
            <person name="Thomas B.C."/>
            <person name="Singh A."/>
            <person name="Wilkins M.J."/>
            <person name="Karaoz U."/>
            <person name="Brodie E.L."/>
            <person name="Williams K.H."/>
            <person name="Hubbard S.S."/>
            <person name="Banfield J.F."/>
        </authorList>
    </citation>
    <scope>NUCLEOTIDE SEQUENCE [LARGE SCALE GENOMIC DNA]</scope>
</reference>
<organism evidence="2 3">
    <name type="scientific">candidate division WOR-1 bacterium RIFCSPLOWO2_02_FULL_46_20</name>
    <dbReference type="NCBI Taxonomy" id="1802567"/>
    <lineage>
        <taxon>Bacteria</taxon>
        <taxon>Bacillati</taxon>
        <taxon>Saganbacteria</taxon>
    </lineage>
</organism>
<dbReference type="Gene3D" id="2.60.40.4070">
    <property type="match status" value="1"/>
</dbReference>
<gene>
    <name evidence="2" type="ORF">A3H38_06100</name>
</gene>